<protein>
    <submittedName>
        <fullName evidence="1">Uncharacterized protein</fullName>
    </submittedName>
</protein>
<evidence type="ECO:0000313" key="2">
    <source>
        <dbReference type="Proteomes" id="UP000193801"/>
    </source>
</evidence>
<gene>
    <name evidence="1" type="ORF">AWB91_08940</name>
</gene>
<dbReference type="EMBL" id="LQPK01000005">
    <property type="protein sequence ID" value="ORW33242.1"/>
    <property type="molecule type" value="Genomic_DNA"/>
</dbReference>
<reference evidence="1 2" key="1">
    <citation type="journal article" date="2015" name="Emerg. Microbes Infect.">
        <title>Characterization of 17 strains belonging to the Mycobacterium simiae complex and description of Mycobacterium paraense sp. nov.</title>
        <authorList>
            <person name="Fusco da Costa A.R."/>
            <person name="Fedrizzi T."/>
            <person name="Lopes M.L."/>
            <person name="Pecorari M."/>
            <person name="Oliveira da Costa W.L."/>
            <person name="Giacobazzi E."/>
            <person name="da Costa Bahia J.R."/>
            <person name="De Sanctis V."/>
            <person name="Batista Lima K.V."/>
            <person name="Bertorelli R."/>
            <person name="Grottola A."/>
            <person name="Fabio A."/>
            <person name="Mariottini A."/>
            <person name="Ferretti P."/>
            <person name="Di Leva F."/>
            <person name="Fregni Serpini G."/>
            <person name="Tagliazucchi S."/>
            <person name="Rumpianesi F."/>
            <person name="Jousson O."/>
            <person name="Segata N."/>
            <person name="Tortoli E."/>
        </authorList>
    </citation>
    <scope>NUCLEOTIDE SEQUENCE [LARGE SCALE GENOMIC DNA]</scope>
    <source>
        <strain evidence="1 2">FI-07156</strain>
    </source>
</reference>
<organism evidence="1 2">
    <name type="scientific">Mycobacterium paraense</name>
    <dbReference type="NCBI Taxonomy" id="767916"/>
    <lineage>
        <taxon>Bacteria</taxon>
        <taxon>Bacillati</taxon>
        <taxon>Actinomycetota</taxon>
        <taxon>Actinomycetes</taxon>
        <taxon>Mycobacteriales</taxon>
        <taxon>Mycobacteriaceae</taxon>
        <taxon>Mycobacterium</taxon>
        <taxon>Mycobacterium simiae complex</taxon>
    </lineage>
</organism>
<dbReference type="Proteomes" id="UP000193801">
    <property type="component" value="Unassembled WGS sequence"/>
</dbReference>
<comment type="caution">
    <text evidence="1">The sequence shown here is derived from an EMBL/GenBank/DDBJ whole genome shotgun (WGS) entry which is preliminary data.</text>
</comment>
<name>A0ABX3VRZ9_9MYCO</name>
<proteinExistence type="predicted"/>
<sequence length="146" mass="16324">MSDQNESNYQAAITEIAAEIKEPLDIVRAATAAMHLAYAAPDEDAAELADANAELWVNWALERIEGLAVNERAAIQDQILTLSVMISLYDVDDDDEDEGRRVESILDTLTPKRFEECRDAAVEWFEANLAHVIEAKFADITEELEQ</sequence>
<evidence type="ECO:0000313" key="1">
    <source>
        <dbReference type="EMBL" id="ORW33242.1"/>
    </source>
</evidence>
<accession>A0ABX3VRZ9</accession>
<dbReference type="RefSeq" id="WP_085104884.1">
    <property type="nucleotide sequence ID" value="NZ_LQPK01000005.1"/>
</dbReference>
<keyword evidence="2" id="KW-1185">Reference proteome</keyword>